<dbReference type="InterPro" id="IPR046552">
    <property type="entry name" value="DUF6706"/>
</dbReference>
<dbReference type="RefSeq" id="WP_323253330.1">
    <property type="nucleotide sequence ID" value="NZ_JAYFUL010000061.1"/>
</dbReference>
<keyword evidence="2" id="KW-1185">Reference proteome</keyword>
<protein>
    <submittedName>
        <fullName evidence="1">DUF6706 family protein</fullName>
    </submittedName>
</protein>
<comment type="caution">
    <text evidence="1">The sequence shown here is derived from an EMBL/GenBank/DDBJ whole genome shotgun (WGS) entry which is preliminary data.</text>
</comment>
<name>A0ABU5QVB1_9BACT</name>
<dbReference type="EMBL" id="JAYFUL010000061">
    <property type="protein sequence ID" value="MEA5260634.1"/>
    <property type="molecule type" value="Genomic_DNA"/>
</dbReference>
<evidence type="ECO:0000313" key="1">
    <source>
        <dbReference type="EMBL" id="MEA5260634.1"/>
    </source>
</evidence>
<evidence type="ECO:0000313" key="2">
    <source>
        <dbReference type="Proteomes" id="UP001304671"/>
    </source>
</evidence>
<dbReference type="Proteomes" id="UP001304671">
    <property type="component" value="Unassembled WGS sequence"/>
</dbReference>
<sequence length="108" mass="12166">MPSIKQIIQARILEFGFTLSEITLDSYITKTSIDGSREYNTDNAIDADKLMYAIVPMLLLVPKVSEGQYSREYAIANIKAYYQSLCLELGLPDTLNPVPSITDKSNQW</sequence>
<accession>A0ABU5QVB1</accession>
<proteinExistence type="predicted"/>
<gene>
    <name evidence="1" type="ORF">VB264_22745</name>
</gene>
<reference evidence="1 2" key="1">
    <citation type="submission" date="2023-12" db="EMBL/GenBank/DDBJ databases">
        <title>Novel species of the genus Arcicella isolated from rivers.</title>
        <authorList>
            <person name="Lu H."/>
        </authorList>
    </citation>
    <scope>NUCLEOTIDE SEQUENCE [LARGE SCALE GENOMIC DNA]</scope>
    <source>
        <strain evidence="1 2">LMG 21963</strain>
    </source>
</reference>
<dbReference type="Pfam" id="PF20449">
    <property type="entry name" value="DUF6706"/>
    <property type="match status" value="1"/>
</dbReference>
<organism evidence="1 2">
    <name type="scientific">Arcicella aquatica</name>
    <dbReference type="NCBI Taxonomy" id="217141"/>
    <lineage>
        <taxon>Bacteria</taxon>
        <taxon>Pseudomonadati</taxon>
        <taxon>Bacteroidota</taxon>
        <taxon>Cytophagia</taxon>
        <taxon>Cytophagales</taxon>
        <taxon>Flectobacillaceae</taxon>
        <taxon>Arcicella</taxon>
    </lineage>
</organism>